<keyword evidence="3" id="KW-1185">Reference proteome</keyword>
<accession>A0ABY7VLH9</accession>
<dbReference type="Proteomes" id="UP001215231">
    <property type="component" value="Chromosome"/>
</dbReference>
<evidence type="ECO:0000313" key="3">
    <source>
        <dbReference type="Proteomes" id="UP001215231"/>
    </source>
</evidence>
<reference evidence="2 3" key="1">
    <citation type="journal article" date="2022" name="Mar. Drugs">
        <title>Bioassay-Guided Fractionation Leads to the Detection of Cholic Acid Generated by the Rare Thalassomonas sp.</title>
        <authorList>
            <person name="Pheiffer F."/>
            <person name="Schneider Y.K."/>
            <person name="Hansen E.H."/>
            <person name="Andersen J.H."/>
            <person name="Isaksson J."/>
            <person name="Busche T."/>
            <person name="R C."/>
            <person name="Kalinowski J."/>
            <person name="Zyl L.V."/>
            <person name="Trindade M."/>
        </authorList>
    </citation>
    <scope>NUCLEOTIDE SEQUENCE [LARGE SCALE GENOMIC DNA]</scope>
    <source>
        <strain evidence="2 3">A5K-61T</strain>
    </source>
</reference>
<dbReference type="EMBL" id="CP059693">
    <property type="protein sequence ID" value="WDE14343.1"/>
    <property type="molecule type" value="Genomic_DNA"/>
</dbReference>
<evidence type="ECO:0000313" key="2">
    <source>
        <dbReference type="EMBL" id="WDE14343.1"/>
    </source>
</evidence>
<evidence type="ECO:0000256" key="1">
    <source>
        <dbReference type="SAM" id="MobiDB-lite"/>
    </source>
</evidence>
<feature type="region of interest" description="Disordered" evidence="1">
    <location>
        <begin position="24"/>
        <end position="54"/>
    </location>
</feature>
<proteinExistence type="predicted"/>
<feature type="compositionally biased region" description="Acidic residues" evidence="1">
    <location>
        <begin position="44"/>
        <end position="54"/>
    </location>
</feature>
<protein>
    <submittedName>
        <fullName evidence="2">Uncharacterized protein</fullName>
    </submittedName>
</protein>
<sequence>MTQNMQEKINENKVRFLKELKDELEQENTGKAVPKAEVKKSAIAEDDDSRYELS</sequence>
<name>A0ABY7VLH9_9GAMM</name>
<dbReference type="RefSeq" id="WP_274054897.1">
    <property type="nucleotide sequence ID" value="NZ_CP059693.1"/>
</dbReference>
<feature type="compositionally biased region" description="Basic and acidic residues" evidence="1">
    <location>
        <begin position="34"/>
        <end position="43"/>
    </location>
</feature>
<organism evidence="2 3">
    <name type="scientific">Thalassomonas haliotis</name>
    <dbReference type="NCBI Taxonomy" id="485448"/>
    <lineage>
        <taxon>Bacteria</taxon>
        <taxon>Pseudomonadati</taxon>
        <taxon>Pseudomonadota</taxon>
        <taxon>Gammaproteobacteria</taxon>
        <taxon>Alteromonadales</taxon>
        <taxon>Colwelliaceae</taxon>
        <taxon>Thalassomonas</taxon>
    </lineage>
</organism>
<gene>
    <name evidence="2" type="ORF">H3N35_13505</name>
</gene>